<proteinExistence type="predicted"/>
<dbReference type="PANTHER" id="PTHR46880:SF9">
    <property type="entry name" value="ZINC FINGER PROTEIN 862"/>
    <property type="match status" value="1"/>
</dbReference>
<keyword evidence="2" id="KW-1185">Reference proteome</keyword>
<dbReference type="OrthoDB" id="10051404at2759"/>
<dbReference type="Proteomes" id="UP000683360">
    <property type="component" value="Unassembled WGS sequence"/>
</dbReference>
<dbReference type="EMBL" id="CAJPWZ010002748">
    <property type="protein sequence ID" value="CAG2244816.1"/>
    <property type="molecule type" value="Genomic_DNA"/>
</dbReference>
<evidence type="ECO:0000313" key="1">
    <source>
        <dbReference type="EMBL" id="CAG2244816.1"/>
    </source>
</evidence>
<evidence type="ECO:0008006" key="3">
    <source>
        <dbReference type="Google" id="ProtNLM"/>
    </source>
</evidence>
<comment type="caution">
    <text evidence="1">The sequence shown here is derived from an EMBL/GenBank/DDBJ whole genome shotgun (WGS) entry which is preliminary data.</text>
</comment>
<gene>
    <name evidence="1" type="ORF">MEDL_56834</name>
</gene>
<organism evidence="1 2">
    <name type="scientific">Mytilus edulis</name>
    <name type="common">Blue mussel</name>
    <dbReference type="NCBI Taxonomy" id="6550"/>
    <lineage>
        <taxon>Eukaryota</taxon>
        <taxon>Metazoa</taxon>
        <taxon>Spiralia</taxon>
        <taxon>Lophotrochozoa</taxon>
        <taxon>Mollusca</taxon>
        <taxon>Bivalvia</taxon>
        <taxon>Autobranchia</taxon>
        <taxon>Pteriomorphia</taxon>
        <taxon>Mytilida</taxon>
        <taxon>Mytiloidea</taxon>
        <taxon>Mytilidae</taxon>
        <taxon>Mytilinae</taxon>
        <taxon>Mytilus</taxon>
    </lineage>
</organism>
<protein>
    <recommendedName>
        <fullName evidence="3">DUF4371 domain-containing protein</fullName>
    </recommendedName>
</protein>
<dbReference type="AlphaFoldDB" id="A0A8S3UMD8"/>
<accession>A0A8S3UMD8</accession>
<evidence type="ECO:0000313" key="2">
    <source>
        <dbReference type="Proteomes" id="UP000683360"/>
    </source>
</evidence>
<name>A0A8S3UMD8_MYTED</name>
<sequence length="261" mass="29044">MATSIPPSESTAEKTLLMMKKAAFNKLTLLFRNAHYIGKNNRPYTDYISLCALDKAKDLDIGDTYMTDKSCQMFIHAISSARQNEQDDIIKNSSFISVISDGSTDVSSKEAEIIYVRCSVKCRVSTLFIGVKNVAKADGNNISIAISTLLTERFQQSWKDKLIAMGTDGASVMLGKSSGVVKRISDMTSKPVHAIHCSAHRIELAYKDAIKMVKIWQRCDALMLNIYLFYKYSPLNRSNLQASFKSLDQKMLTPTRVGGTP</sequence>
<reference evidence="1" key="1">
    <citation type="submission" date="2021-03" db="EMBL/GenBank/DDBJ databases">
        <authorList>
            <person name="Bekaert M."/>
        </authorList>
    </citation>
    <scope>NUCLEOTIDE SEQUENCE</scope>
</reference>
<dbReference type="PANTHER" id="PTHR46880">
    <property type="entry name" value="RAS-ASSOCIATING DOMAIN-CONTAINING PROTEIN"/>
    <property type="match status" value="1"/>
</dbReference>